<protein>
    <recommendedName>
        <fullName evidence="15">Non-ribosomal peptide synthetase</fullName>
    </recommendedName>
</protein>
<dbReference type="InterPro" id="IPR015422">
    <property type="entry name" value="PyrdxlP-dep_Trfase_small"/>
</dbReference>
<feature type="domain" description="Carrier" evidence="11">
    <location>
        <begin position="1318"/>
        <end position="1393"/>
    </location>
</feature>
<dbReference type="PROSITE" id="PS00455">
    <property type="entry name" value="AMP_BINDING"/>
    <property type="match status" value="3"/>
</dbReference>
<dbReference type="PROSITE" id="PS00600">
    <property type="entry name" value="AA_TRANSFER_CLASS_3"/>
    <property type="match status" value="1"/>
</dbReference>
<dbReference type="Pfam" id="PF00550">
    <property type="entry name" value="PP-binding"/>
    <property type="match status" value="5"/>
</dbReference>
<dbReference type="CDD" id="cd00833">
    <property type="entry name" value="PKS"/>
    <property type="match status" value="1"/>
</dbReference>
<name>A0A168HNQ9_9BACL</name>
<dbReference type="InterPro" id="IPR023213">
    <property type="entry name" value="CAT-like_dom_sf"/>
</dbReference>
<proteinExistence type="inferred from homology"/>
<dbReference type="GO" id="GO:0043041">
    <property type="term" value="P:amino acid activation for nonribosomal peptide biosynthetic process"/>
    <property type="evidence" value="ECO:0007669"/>
    <property type="project" value="TreeGrafter"/>
</dbReference>
<dbReference type="SUPFAM" id="SSF53383">
    <property type="entry name" value="PLP-dependent transferases"/>
    <property type="match status" value="1"/>
</dbReference>
<dbReference type="NCBIfam" id="TIGR01733">
    <property type="entry name" value="AA-adenyl-dom"/>
    <property type="match status" value="2"/>
</dbReference>
<dbReference type="GO" id="GO:0017000">
    <property type="term" value="P:antibiotic biosynthetic process"/>
    <property type="evidence" value="ECO:0007669"/>
    <property type="project" value="UniProtKB-KW"/>
</dbReference>
<dbReference type="NCBIfam" id="NF003417">
    <property type="entry name" value="PRK04813.1"/>
    <property type="match status" value="4"/>
</dbReference>
<dbReference type="InterPro" id="IPR025110">
    <property type="entry name" value="AMP-bd_C"/>
</dbReference>
<comment type="cofactor">
    <cofactor evidence="1">
        <name>pantetheine 4'-phosphate</name>
        <dbReference type="ChEBI" id="CHEBI:47942"/>
    </cofactor>
</comment>
<evidence type="ECO:0000256" key="5">
    <source>
        <dbReference type="ARBA" id="ARBA00022598"/>
    </source>
</evidence>
<dbReference type="InterPro" id="IPR014030">
    <property type="entry name" value="Ketoacyl_synth_N"/>
</dbReference>
<dbReference type="InterPro" id="IPR001242">
    <property type="entry name" value="Condensation_dom"/>
</dbReference>
<dbReference type="Gene3D" id="2.30.38.10">
    <property type="entry name" value="Luciferase, Domain 3"/>
    <property type="match status" value="2"/>
</dbReference>
<dbReference type="InterPro" id="IPR036736">
    <property type="entry name" value="ACP-like_sf"/>
</dbReference>
<sequence length="5242" mass="593888">MFTKQFTTLIDVIKERGKADNRGITFIESDDHEDRLTYKDLYEQALAFLANLQASGVSQGQEVVFQIENNRNFIISFWACILGGIIPVPVSIGNNDEHKSKVFKIWDVLARPYMVTETKILADLEKYIIKSGQNDLNDKIRDKIMLIDESDLFLRQHPAQVYTAQPEEIAFIQFSSGSTGDPKGVILTHKNLIYNASGMLNCSKITAEDSYLQWMPLTHDMGLICNHISPLVAEVDQYIMPTSLFIRQPLLWIKKASEHEVSIISSPNFGYKYFLQFFKPEKAVDWDLSRIRIIYNGAEPISTALCNTFLDTLDAYKLKRTSMCTVYGLAEASVGVSIPNAEEEFVTIYLNREHLGIGKQVVEVDEHSNKSLSFVEVGYPIDYCQVRICDDDNNELEYNTIGHIHIKGDNVTQGYYRNHEATRNLLTSDGWVKTGDLGFLRNTQLIITGREKDVIFVNGQNIYPHDLERIAEEVEGVELGRTAACGVYNSNLKKEEIVLFIVSKKKLEKLIPTVALLKKLLNQRGGWEIADIIPIKRMPKTTSGKVQRYKLGQQYENGEFADISQELRNLALASNEVKEDVSTIALTLSELEHEIQVIFRDVLEGKLVNIQDSYFDMGANSLQLVQIADRIEQKFHVKLTVADLFAYPSIVELSKYLKSDSGDMIDSISNQNEDLDRPRDIAIIGMSLNLPGASDLQTYWSNLAEGRNHIEAYNPSRREDAKDYLSIIDWNKEESEFRVGGYLDEIDKFDYSFFKVAPNEAKFMDPNQRLFTQQAWHTLEDAGYAGNKLRGRNVGVYAGFSKVGYDYERLISKYDPERISNYIVGNLPSVLASRIAYFLDLKGPAVTIDTACSSSLVAVHLACQGIRNGECEMAIAGGVRTSLLPLALGLDMESQDGRTRAFDANSDGTGVSEGVASVLLKPLSQALLDGDHVYAVIKGSAINQDGTTIGITAPNPTAQTEVIQAAWKDAGIHPDTLTFIEAHGTGTKLGDPVEFSALEKAFENYTDRKQYCALGSVKTNIGHTFEASGIAGLIKSVLMLKHRQNPPLVHFRQPNNNIKFEESPFYIDTELASFEESSQPLRCGVSSFGFSGTNCHIVMEEYVHNKVEEQTKENVQPHIFTLSAKNESALYELINRYKSYVSAYSGDAIADICYTVTTGRTHLEHRLAFVCSTREELINKLETLISEGEHTGIYKGVYRVVSDSEYLRKQGEITESEINDISQEITEELMAISLVSTADVDRLNRICERYVQGARVNWEQLYTTHSVRKIPLPLYPFDRKRCWIEIERIDKRDVEARPMQSNTGVLRVTSTEASDHTSEIQETVKQMVSQASGLHLDEIDEHAHFLEMGLDSIMLVQIRKEINQLFKIDIAIERFFDSITNVNSLAEFVTKNTDFHPFKSQREVGPTHKDIVWSGLEEQRLQSAASVSTEVGDPIQATVGDSSIERIFAQQLELMNTQQQNISDIVGRQLELLSGHSLNEGISRKKVPEVRPLKVVKGGQDEAKPFIPYQPMIIGENGDFTEQQRKYLNQFLEQYVSHTQGSKSYIQQTRYVHANNRNVPGFRSYWKEIVYPIVAERSSGAKLWDVDGNEYIDLTMGFGVNLLGHNPDLIVSEMEAQAFSSLPPLGPMSDLAGEVASRISRITGVDRVAFYNSGTEAVMVALRTARAATGRSKIVVFSGSYHGTFDGVLGVAHPESDEGPALPMAPGIHADYVNDVLILNYNKPESLDMIRKHAHELAAVLVEPVQSRRPDLQPHKFLKQLREITSQSGTALIFDEVITGFRIGIGGAQAWFGIQADLVIYGKVVGGGLPIGIVAGKEQFMDPIDGGAWTFGDASYPLKAAQKTFVGGTFCTHPLTMRLALKTMDYLESQGSTLYEELNQNTNELVSELNSFFKKRGVPIHMVNFGSLFRFVSFGDIELFFYHLIQKGLYVWEGRNCFLSTAHTRDDIDTIIHIVKQSVSDLQRGGFLPGTPDPSNDDDRNKVLVSEKEQEAVTASLSNEQKQLWIASITGGPASASLNESVLLKMKGIINIEALQQAVNMLTKRHEALRTVIDPSGEFQVIMPELKSRIMVEDFRGESADTSKSKIESWLATDAATAFEMHASKPLFRITQLKVTDMESLIVLTFHHIIVDGWSIAVFIGELELAYSAICNHRIPELSEAIPFRQYLEWQEQLQQEEEAAKAATYWENQFIKPIPVLHLPSPKGHLSKKTFNANRYTLKLDRAISKELRALSIKSKNSLFITMLTAYNLFLHRLAGQQHIVVGIPTAGQSHMGETNLIGNCVNLFPVYTQVEGSDSITDYLHTVKITMQQMEQYQGFSLAKLVERIPGVRVPVINILFNMDRPVRKLHFNGVDTEIVPYPVKYLHYDLFLNVTDINQELWLDFDYSTDLIEPDVMKIWAEGYRQLLLGMIQEPSRLVSHVSLLNDDHIQTLTEIWNNNEGKCVLDQYRSPALIGVVGEMFIVDPRNIPVYENMIETKKQAVIMPSGEILICGEVSRMGLIRGYRVNLVQLEEALSKLKCLKQAQIAIRTLDGDDNNQELIAYIGASIEAVNLATIRLELADTLPEYLIPPHIILLESFPLLADGTIDDHALPVPDTEHMEQEPLNETEVTLIRMWCELLGTERVGVHQHFFSLGGNSLKATVMLSRIYQEFGYRIPLGQWFQYPTIKELAKLISGVDGDVYQPIPVQEQHEISEISTAQKRIYVLDQLEEGTLVHNIPGQIVIEGKLDADRLIGAIQQIVTRHHVFRTTFEILHGDIIQRLGEVSLLNVPFTELDNPLDVEQRFLQFVKPFDLSEAPLFRVELLKYSESEHMLFIDMHHMISDGYSMAIFMEELIKLYEGQSLPELRIQYSDFSVWQQQILHEQRISDQEAYWVNQFEGELPVLNLPTDYPRPGKLSMEGKRLTVSLDERLTKRMRQLAQQTDTSIFMVMLSAYNILLHKYTGQNDLIVGTPVSGRNHPDIESLIGVFINTVAIRSSPTNDKVYREFLEEVKYNSIAAFDNQDYPFELLVDQLNIRRDISRNPLFDTMFILQNMDFRVSSSADVTFRPNERNLGISPYDLTLSAEDWNDQCITLHLDYSTKLFKEEKIERMLSHYVNILNSVVDNVDVCLSQIHMLTEEERQQLLFEFNDTELPYDKTQTIPQLFQIQVERTPDDIAIECGSKYYSYKELDIRSSQLAAALLEQGVLPGTIVGVMVKRSIDLVVALLGVLKAGGAYLPIDPDYPAKRIEYMLTDSGAQLLLTEADLINHMECHVRTLCIHDDNLYTKEIDNARFPMNNAGHIAYVIYTSGSTGNPKGVMITHQAVHNFIDAMCEIINFTSGKTILGLTTISFDIFVLETWVPLTKGLKVVIADEIEQMDPKALHQLITSQHVEMLQITPSRLKMLMADDPFMAFLEKVSDIMVGGEPLPIHLMKKLKRHEHLRIYNMYGPTETTVWSCVSDLTFKNNVDIGHPIANTQLYIVDADNELVPIGVPGELCIAGDGLAAGYWKREDLTQQKFIDNPHVPGFKMYRTGDMAKWREDGTVEYLGRTDLQVKIRGYRIELEEIEKIMINQLSVQEAVVVAKEDEDGNSYLCAYFVSERKTQLSQMRDNLLQVLPEYMVPSYFIPLEQMPLTPNGKIDKKALPNPEMNNSNITAYVPPGDAIEERLVTIWQEELSLNQIGIHDNFFERGGHSLKATIMRARMNKEFGVDIPLRGIFQYPTIKGISELLQGMDQKLHIEIPVVEKRAYYGVSAAQKRLFILDQMNGANTSYNMTAAFEIHGDLNIPKLDNIFWELMQRHDAFRTSFEIVDGEPVQIIHPNIEFKLEYYGKVENTELKRLIEQFIIPFDLSVAPLFRANLVQLNEQHFVLFIDMHHIISDGTSVGLFIDEFNALYSGSELPEISIQYKDYAAWHNERFVQGIYEEQKQYWMERLAGELPVLNMPTDFKRPQRHSFDGGKIEYIIPSEISSKLQKLAGETETTLYMILLAGYSILLSKYSGQEDIIVGSAVAGRDHADLQQMLGIFVNTLAMRSKPEGGKSFLAYLEEVKETCMSAYEHQQYPFENLVEALAIPRDLSRSPIFDVMLTMQNASIEAFHMEGLTVKPYPLEQQTTKFDISLLAEVIDDEIRLEFIYCSNLFTSDTMQRFAQHFANVLAVVVSEKSDLTLADISLLTNEEKVQYVALNDSTDARIQPKFSTVVEWFEDQVERTPDQTALVYGEERWTFLELNSKANQLARMMIENGFMEGCNIAGIVMENRPETIAALLATLKTGGAYLPIDPEFPIERVEYMLNNSGSQYLLTYEQHLDQVGSTIEVHVLDRLKGYEGPDHNLNIQVKENDLAYVIYTSGTTGTPKGVMLEHRNVVNYIHWFTTTYEINSLDKTILLSSASFDLCYTALYPALVSGCELHMLDRHDYVDPDCVLNYISSNEITYIKATPSLFHIMVNHERFKTRTLLDSLKLIVLGGEKIKVQDIERYYELYPHTIFVNHYGPTEATIGCIAHSIDLAGFKLFQQQPVIGKPIFNTRAYIVDAFGNPLPDGVPGELVIAGNGLARGYLNQDELTKQKFVQFPFKRGERLYTTGDRVKRLSNGDIAFIGRMDQQVKIRGYRVEPAEIEAHVLTHSNVQEAVLMVKESDDTNYLCAYIVTQDGLTAIEIRNYLATRLPHYMIPAAFVFLDQMPLNENGKLDYKALPEPLTDIESSDTYSAPVNEIEEALVRVWEDTLGVKGIGTDHHFFEYGGDSIKALQISSRLMAYGLKMEMRDLFKYPRIRELSRYVQASISEISQELVIDAVGLTPIQYRLFEQKWELVGHYNHSLMLYTRKKFETELLMQSFNHMVEHHDALRMRFSRGDNRVVQFNHGLEGDTFFKLDVIDFTGREDCKADIEQQSARMQAGLNIEQGPLIQLVLYRTDIGDYLLIIIHHLVIDGVSWRFILEDFTMIYKQLVEQKAIKLPAKTNSFSDWSKSLAKYSVSKALLNETKYWSQVEQTYTVELPVDHSIECNKAYDHAIVKMTLDTDSTQKLLTDVHHAYSTEINDILLATLNLTLQEWVGSAPVLIQMEGHGREAVIKEIDVSRTVGWFTSVFPFVLGTEGVNDFSEIIKTTKDNLRRIPGKGIGYDILKYLTAKDSSIDLPLHFQLKPEIVFNYLGQFDKAVVQSDLFELSDVSTGPEIGGQIEKVQKLELNGMVIGGELTIDLVYNQSQYDADTIQRLANRYKDHLIDIIHHCCHKQVKEITPTDYQYNKLSQKQLDNISKRLKGKR</sequence>
<dbReference type="Pfam" id="PF00109">
    <property type="entry name" value="ketoacyl-synt"/>
    <property type="match status" value="1"/>
</dbReference>
<dbReference type="Gene3D" id="3.30.559.30">
    <property type="entry name" value="Nonribosomal peptide synthetase, condensation domain"/>
    <property type="match status" value="4"/>
</dbReference>
<evidence type="ECO:0000256" key="8">
    <source>
        <dbReference type="ARBA" id="ARBA00022898"/>
    </source>
</evidence>
<dbReference type="FunFam" id="3.30.559.30:FF:000001">
    <property type="entry name" value="Non-ribosomal peptide synthetase"/>
    <property type="match status" value="1"/>
</dbReference>
<dbReference type="InterPro" id="IPR016039">
    <property type="entry name" value="Thiolase-like"/>
</dbReference>
<dbReference type="Gene3D" id="3.40.50.12780">
    <property type="entry name" value="N-terminal domain of ligase-like"/>
    <property type="match status" value="1"/>
</dbReference>
<dbReference type="Gene3D" id="3.30.300.30">
    <property type="match status" value="4"/>
</dbReference>
<dbReference type="InterPro" id="IPR015421">
    <property type="entry name" value="PyrdxlP-dep_Trfase_major"/>
</dbReference>
<accession>A0A168HNQ9</accession>
<feature type="domain" description="Ketosynthase family 3 (KS3)" evidence="12">
    <location>
        <begin position="678"/>
        <end position="1101"/>
    </location>
</feature>
<dbReference type="PROSITE" id="PS00012">
    <property type="entry name" value="PHOSPHOPANTETHEINE"/>
    <property type="match status" value="3"/>
</dbReference>
<keyword evidence="3" id="KW-0596">Phosphopantetheine</keyword>
<dbReference type="InterPro" id="IPR042099">
    <property type="entry name" value="ANL_N_sf"/>
</dbReference>
<dbReference type="Pfam" id="PF22621">
    <property type="entry name" value="CurL-like_PKS_C"/>
    <property type="match status" value="1"/>
</dbReference>
<dbReference type="PANTHER" id="PTHR45527">
    <property type="entry name" value="NONRIBOSOMAL PEPTIDE SYNTHETASE"/>
    <property type="match status" value="1"/>
</dbReference>
<dbReference type="InterPro" id="IPR014031">
    <property type="entry name" value="Ketoacyl_synth_C"/>
</dbReference>
<dbReference type="InterPro" id="IPR006162">
    <property type="entry name" value="Ppantetheine_attach_site"/>
</dbReference>
<dbReference type="STRING" id="494026.PGLA_19970"/>
<keyword evidence="5" id="KW-0436">Ligase</keyword>
<dbReference type="RefSeq" id="WP_068536224.1">
    <property type="nucleotide sequence ID" value="NZ_LVJH01000048.1"/>
</dbReference>
<organism evidence="13 14">
    <name type="scientific">Paenibacillus glacialis</name>
    <dbReference type="NCBI Taxonomy" id="494026"/>
    <lineage>
        <taxon>Bacteria</taxon>
        <taxon>Bacillati</taxon>
        <taxon>Bacillota</taxon>
        <taxon>Bacilli</taxon>
        <taxon>Bacillales</taxon>
        <taxon>Paenibacillaceae</taxon>
        <taxon>Paenibacillus</taxon>
    </lineage>
</organism>
<keyword evidence="10" id="KW-0511">Multifunctional enzyme</keyword>
<dbReference type="PROSITE" id="PS00606">
    <property type="entry name" value="KS3_1"/>
    <property type="match status" value="1"/>
</dbReference>
<dbReference type="SMART" id="SM00823">
    <property type="entry name" value="PKS_PP"/>
    <property type="match status" value="5"/>
</dbReference>
<dbReference type="Pfam" id="PF00668">
    <property type="entry name" value="Condensation"/>
    <property type="match status" value="4"/>
</dbReference>
<dbReference type="Pfam" id="PF02801">
    <property type="entry name" value="Ketoacyl-synt_C"/>
    <property type="match status" value="1"/>
</dbReference>
<dbReference type="Gene3D" id="1.10.1200.10">
    <property type="entry name" value="ACP-like"/>
    <property type="match status" value="5"/>
</dbReference>
<dbReference type="GO" id="GO:0004315">
    <property type="term" value="F:3-oxoacyl-[acyl-carrier-protein] synthase activity"/>
    <property type="evidence" value="ECO:0007669"/>
    <property type="project" value="InterPro"/>
</dbReference>
<dbReference type="Pfam" id="PF00202">
    <property type="entry name" value="Aminotran_3"/>
    <property type="match status" value="1"/>
</dbReference>
<evidence type="ECO:0000259" key="12">
    <source>
        <dbReference type="PROSITE" id="PS52004"/>
    </source>
</evidence>
<dbReference type="CDD" id="cd19531">
    <property type="entry name" value="LCL_NRPS-like"/>
    <property type="match status" value="2"/>
</dbReference>
<dbReference type="SUPFAM" id="SSF56801">
    <property type="entry name" value="Acetyl-CoA synthetase-like"/>
    <property type="match status" value="4"/>
</dbReference>
<dbReference type="SUPFAM" id="SSF52777">
    <property type="entry name" value="CoA-dependent acyltransferases"/>
    <property type="match status" value="8"/>
</dbReference>
<keyword evidence="9" id="KW-0045">Antibiotic biosynthesis</keyword>
<dbReference type="Gene3D" id="3.40.50.980">
    <property type="match status" value="4"/>
</dbReference>
<feature type="domain" description="Carrier" evidence="11">
    <location>
        <begin position="3641"/>
        <end position="3716"/>
    </location>
</feature>
<dbReference type="FunFam" id="3.40.50.980:FF:000001">
    <property type="entry name" value="Non-ribosomal peptide synthetase"/>
    <property type="match status" value="2"/>
</dbReference>
<dbReference type="InterPro" id="IPR009081">
    <property type="entry name" value="PP-bd_ACP"/>
</dbReference>
<dbReference type="InterPro" id="IPR020841">
    <property type="entry name" value="PKS_Beta-ketoAc_synthase_dom"/>
</dbReference>
<dbReference type="InterPro" id="IPR045851">
    <property type="entry name" value="AMP-bd_C_sf"/>
</dbReference>
<dbReference type="FunFam" id="1.10.1200.10:FF:000005">
    <property type="entry name" value="Nonribosomal peptide synthetase 1"/>
    <property type="match status" value="3"/>
</dbReference>
<dbReference type="CDD" id="cd00610">
    <property type="entry name" value="OAT_like"/>
    <property type="match status" value="1"/>
</dbReference>
<dbReference type="Gene3D" id="3.90.1150.10">
    <property type="entry name" value="Aspartate Aminotransferase, domain 1"/>
    <property type="match status" value="1"/>
</dbReference>
<dbReference type="PROSITE" id="PS50075">
    <property type="entry name" value="CARRIER"/>
    <property type="match status" value="5"/>
</dbReference>
<dbReference type="Pfam" id="PF00501">
    <property type="entry name" value="AMP-binding"/>
    <property type="match status" value="3"/>
</dbReference>
<dbReference type="GO" id="GO:0044550">
    <property type="term" value="P:secondary metabolite biosynthetic process"/>
    <property type="evidence" value="ECO:0007669"/>
    <property type="project" value="UniProtKB-ARBA"/>
</dbReference>
<dbReference type="FunFam" id="3.30.300.30:FF:000010">
    <property type="entry name" value="Enterobactin synthetase component F"/>
    <property type="match status" value="1"/>
</dbReference>
<dbReference type="GO" id="GO:0008483">
    <property type="term" value="F:transaminase activity"/>
    <property type="evidence" value="ECO:0007669"/>
    <property type="project" value="InterPro"/>
</dbReference>
<comment type="similarity">
    <text evidence="2">Belongs to the ATP-dependent AMP-binding enzyme family.</text>
</comment>
<dbReference type="InterPro" id="IPR005814">
    <property type="entry name" value="Aminotrans_3"/>
</dbReference>
<dbReference type="Gene3D" id="3.40.47.10">
    <property type="match status" value="1"/>
</dbReference>
<dbReference type="FunFam" id="2.30.38.10:FF:000001">
    <property type="entry name" value="Non-ribosomal peptide synthetase PvdI"/>
    <property type="match status" value="1"/>
</dbReference>
<dbReference type="Pfam" id="PF13193">
    <property type="entry name" value="AMP-binding_C"/>
    <property type="match status" value="2"/>
</dbReference>
<keyword evidence="4" id="KW-0597">Phosphoprotein</keyword>
<keyword evidence="6" id="KW-0808">Transferase</keyword>
<dbReference type="Gene3D" id="3.40.640.10">
    <property type="entry name" value="Type I PLP-dependent aspartate aminotransferase-like (Major domain)"/>
    <property type="match status" value="1"/>
</dbReference>
<dbReference type="InterPro" id="IPR049704">
    <property type="entry name" value="Aminotrans_3_PPA_site"/>
</dbReference>
<keyword evidence="7" id="KW-0677">Repeat</keyword>
<dbReference type="Gene3D" id="3.30.559.10">
    <property type="entry name" value="Chloramphenicol acetyltransferase-like domain"/>
    <property type="match status" value="4"/>
</dbReference>
<dbReference type="InterPro" id="IPR018201">
    <property type="entry name" value="Ketoacyl_synth_AS"/>
</dbReference>
<dbReference type="Proteomes" id="UP000076967">
    <property type="component" value="Unassembled WGS sequence"/>
</dbReference>
<dbReference type="CDD" id="cd19534">
    <property type="entry name" value="E_NRPS"/>
    <property type="match status" value="1"/>
</dbReference>
<feature type="domain" description="Carrier" evidence="11">
    <location>
        <begin position="586"/>
        <end position="661"/>
    </location>
</feature>
<dbReference type="Gene3D" id="1.10.1240.100">
    <property type="match status" value="1"/>
</dbReference>
<dbReference type="FunFam" id="3.40.50.12780:FF:000012">
    <property type="entry name" value="Non-ribosomal peptide synthetase"/>
    <property type="match status" value="1"/>
</dbReference>
<dbReference type="SMART" id="SM01294">
    <property type="entry name" value="PKS_PP_betabranch"/>
    <property type="match status" value="1"/>
</dbReference>
<evidence type="ECO:0000256" key="2">
    <source>
        <dbReference type="ARBA" id="ARBA00006432"/>
    </source>
</evidence>
<dbReference type="CDD" id="cd05930">
    <property type="entry name" value="A_NRPS"/>
    <property type="match status" value="2"/>
</dbReference>
<dbReference type="InterPro" id="IPR020845">
    <property type="entry name" value="AMP-binding_CS"/>
</dbReference>
<dbReference type="InterPro" id="IPR010060">
    <property type="entry name" value="NRPS_synth"/>
</dbReference>
<evidence type="ECO:0000256" key="1">
    <source>
        <dbReference type="ARBA" id="ARBA00001957"/>
    </source>
</evidence>
<evidence type="ECO:0000256" key="3">
    <source>
        <dbReference type="ARBA" id="ARBA00022450"/>
    </source>
</evidence>
<dbReference type="PROSITE" id="PS52004">
    <property type="entry name" value="KS3_2"/>
    <property type="match status" value="1"/>
</dbReference>
<dbReference type="InterPro" id="IPR020806">
    <property type="entry name" value="PKS_PP-bd"/>
</dbReference>
<evidence type="ECO:0000256" key="10">
    <source>
        <dbReference type="ARBA" id="ARBA00023268"/>
    </source>
</evidence>
<evidence type="ECO:0000256" key="4">
    <source>
        <dbReference type="ARBA" id="ARBA00022553"/>
    </source>
</evidence>
<dbReference type="InterPro" id="IPR015424">
    <property type="entry name" value="PyrdxlP-dep_Trfase"/>
</dbReference>
<evidence type="ECO:0000256" key="6">
    <source>
        <dbReference type="ARBA" id="ARBA00022679"/>
    </source>
</evidence>
<dbReference type="GO" id="GO:0005829">
    <property type="term" value="C:cytosol"/>
    <property type="evidence" value="ECO:0007669"/>
    <property type="project" value="TreeGrafter"/>
</dbReference>
<evidence type="ECO:0000313" key="14">
    <source>
        <dbReference type="Proteomes" id="UP000076967"/>
    </source>
</evidence>
<dbReference type="SMART" id="SM00825">
    <property type="entry name" value="PKS_KS"/>
    <property type="match status" value="1"/>
</dbReference>
<dbReference type="InterPro" id="IPR000873">
    <property type="entry name" value="AMP-dep_synth/lig_dom"/>
</dbReference>
<dbReference type="EMBL" id="LVJH01000048">
    <property type="protein sequence ID" value="OAB38376.1"/>
    <property type="molecule type" value="Genomic_DNA"/>
</dbReference>
<comment type="caution">
    <text evidence="13">The sequence shown here is derived from an EMBL/GenBank/DDBJ whole genome shotgun (WGS) entry which is preliminary data.</text>
</comment>
<evidence type="ECO:0000256" key="7">
    <source>
        <dbReference type="ARBA" id="ARBA00022737"/>
    </source>
</evidence>
<feature type="domain" description="Carrier" evidence="11">
    <location>
        <begin position="4688"/>
        <end position="4762"/>
    </location>
</feature>
<dbReference type="GO" id="GO:0006633">
    <property type="term" value="P:fatty acid biosynthetic process"/>
    <property type="evidence" value="ECO:0007669"/>
    <property type="project" value="InterPro"/>
</dbReference>
<dbReference type="GO" id="GO:0030170">
    <property type="term" value="F:pyridoxal phosphate binding"/>
    <property type="evidence" value="ECO:0007669"/>
    <property type="project" value="InterPro"/>
</dbReference>
<reference evidence="13 14" key="1">
    <citation type="submission" date="2016-03" db="EMBL/GenBank/DDBJ databases">
        <title>Draft genome sequence of Paenibacillus glacialis DSM 22343.</title>
        <authorList>
            <person name="Shin S.-K."/>
            <person name="Yi H."/>
        </authorList>
    </citation>
    <scope>NUCLEOTIDE SEQUENCE [LARGE SCALE GENOMIC DNA]</scope>
    <source>
        <strain evidence="13 14">DSM 22343</strain>
    </source>
</reference>
<dbReference type="GO" id="GO:0031177">
    <property type="term" value="F:phosphopantetheine binding"/>
    <property type="evidence" value="ECO:0007669"/>
    <property type="project" value="InterPro"/>
</dbReference>
<dbReference type="InterPro" id="IPR010071">
    <property type="entry name" value="AA_adenyl_dom"/>
</dbReference>
<dbReference type="SUPFAM" id="SSF53901">
    <property type="entry name" value="Thiolase-like"/>
    <property type="match status" value="1"/>
</dbReference>
<evidence type="ECO:0000256" key="9">
    <source>
        <dbReference type="ARBA" id="ARBA00023194"/>
    </source>
</evidence>
<dbReference type="SUPFAM" id="SSF47336">
    <property type="entry name" value="ACP-like"/>
    <property type="match status" value="5"/>
</dbReference>
<feature type="domain" description="Carrier" evidence="11">
    <location>
        <begin position="2603"/>
        <end position="2678"/>
    </location>
</feature>
<dbReference type="OrthoDB" id="9765680at2"/>
<evidence type="ECO:0008006" key="15">
    <source>
        <dbReference type="Google" id="ProtNLM"/>
    </source>
</evidence>
<dbReference type="PANTHER" id="PTHR45527:SF1">
    <property type="entry name" value="FATTY ACID SYNTHASE"/>
    <property type="match status" value="1"/>
</dbReference>
<dbReference type="NCBIfam" id="TIGR01720">
    <property type="entry name" value="NRPS-para261"/>
    <property type="match status" value="1"/>
</dbReference>
<evidence type="ECO:0000313" key="13">
    <source>
        <dbReference type="EMBL" id="OAB38376.1"/>
    </source>
</evidence>
<keyword evidence="14" id="KW-1185">Reference proteome</keyword>
<gene>
    <name evidence="13" type="ORF">PGLA_19970</name>
</gene>
<dbReference type="GO" id="GO:0016874">
    <property type="term" value="F:ligase activity"/>
    <property type="evidence" value="ECO:0007669"/>
    <property type="project" value="UniProtKB-KW"/>
</dbReference>
<evidence type="ECO:0000259" key="11">
    <source>
        <dbReference type="PROSITE" id="PS50075"/>
    </source>
</evidence>
<keyword evidence="8" id="KW-0663">Pyridoxal phosphate</keyword>